<dbReference type="GO" id="GO:0005886">
    <property type="term" value="C:plasma membrane"/>
    <property type="evidence" value="ECO:0007669"/>
    <property type="project" value="TreeGrafter"/>
</dbReference>
<dbReference type="GO" id="GO:0015086">
    <property type="term" value="F:cadmium ion transmembrane transporter activity"/>
    <property type="evidence" value="ECO:0007669"/>
    <property type="project" value="TreeGrafter"/>
</dbReference>
<feature type="transmembrane region" description="Helical" evidence="6">
    <location>
        <begin position="154"/>
        <end position="173"/>
    </location>
</feature>
<gene>
    <name evidence="8" type="ORF">KSF_050040</name>
</gene>
<evidence type="ECO:0000256" key="3">
    <source>
        <dbReference type="ARBA" id="ARBA00022692"/>
    </source>
</evidence>
<evidence type="ECO:0000313" key="9">
    <source>
        <dbReference type="Proteomes" id="UP000597444"/>
    </source>
</evidence>
<proteinExistence type="predicted"/>
<organism evidence="8 9">
    <name type="scientific">Reticulibacter mediterranei</name>
    <dbReference type="NCBI Taxonomy" id="2778369"/>
    <lineage>
        <taxon>Bacteria</taxon>
        <taxon>Bacillati</taxon>
        <taxon>Chloroflexota</taxon>
        <taxon>Ktedonobacteria</taxon>
        <taxon>Ktedonobacterales</taxon>
        <taxon>Reticulibacteraceae</taxon>
        <taxon>Reticulibacter</taxon>
    </lineage>
</organism>
<dbReference type="Pfam" id="PF01545">
    <property type="entry name" value="Cation_efflux"/>
    <property type="match status" value="1"/>
</dbReference>
<evidence type="ECO:0000256" key="1">
    <source>
        <dbReference type="ARBA" id="ARBA00004141"/>
    </source>
</evidence>
<feature type="transmembrane region" description="Helical" evidence="6">
    <location>
        <begin position="82"/>
        <end position="107"/>
    </location>
</feature>
<dbReference type="PANTHER" id="PTHR43840:SF15">
    <property type="entry name" value="MITOCHONDRIAL METAL TRANSPORTER 1-RELATED"/>
    <property type="match status" value="1"/>
</dbReference>
<keyword evidence="2" id="KW-0813">Transport</keyword>
<dbReference type="InterPro" id="IPR058533">
    <property type="entry name" value="Cation_efflux_TM"/>
</dbReference>
<evidence type="ECO:0000256" key="6">
    <source>
        <dbReference type="SAM" id="Phobius"/>
    </source>
</evidence>
<accession>A0A8J3ITD4</accession>
<keyword evidence="5 6" id="KW-0472">Membrane</keyword>
<sequence length="305" mass="34573">MVADVRQESHILRVSVYAGLAFALIGIVWGLFSHSQIVIFDGLYSFLNTLFSLVGVFAFRFIQQTDDKRFPFGKSAMEPLSIVIQTLGITFLCVYAIVEAVLVILSGGSHIDFGLVTLYAVVSTLGCLACYLYIARRSKTLHSAFVDLEKKQWLLSILLSVGVLSGFTIGWILSRTNTFIFLLPYIDPFMVLIMSPFFLRIPITTMVQNVKELLDMPPEPQIQHEIEAIVQRVEQSYAFAESFVRVAKVGRYIFIEIDFVVGGKTRALTIEDSDVVRKEMHQQLQTIPYEKWFTVSFTADRKWAI</sequence>
<keyword evidence="9" id="KW-1185">Reference proteome</keyword>
<comment type="caution">
    <text evidence="8">The sequence shown here is derived from an EMBL/GenBank/DDBJ whole genome shotgun (WGS) entry which is preliminary data.</text>
</comment>
<feature type="transmembrane region" description="Helical" evidence="6">
    <location>
        <begin position="113"/>
        <end position="134"/>
    </location>
</feature>
<evidence type="ECO:0000256" key="5">
    <source>
        <dbReference type="ARBA" id="ARBA00023136"/>
    </source>
</evidence>
<dbReference type="InterPro" id="IPR050291">
    <property type="entry name" value="CDF_Transporter"/>
</dbReference>
<dbReference type="SUPFAM" id="SSF161111">
    <property type="entry name" value="Cation efflux protein transmembrane domain-like"/>
    <property type="match status" value="1"/>
</dbReference>
<feature type="transmembrane region" description="Helical" evidence="6">
    <location>
        <begin position="179"/>
        <end position="199"/>
    </location>
</feature>
<keyword evidence="3 6" id="KW-0812">Transmembrane</keyword>
<evidence type="ECO:0000256" key="2">
    <source>
        <dbReference type="ARBA" id="ARBA00022448"/>
    </source>
</evidence>
<comment type="subcellular location">
    <subcellularLocation>
        <location evidence="1">Membrane</location>
        <topology evidence="1">Multi-pass membrane protein</topology>
    </subcellularLocation>
</comment>
<evidence type="ECO:0000259" key="7">
    <source>
        <dbReference type="Pfam" id="PF01545"/>
    </source>
</evidence>
<keyword evidence="4 6" id="KW-1133">Transmembrane helix</keyword>
<dbReference type="Proteomes" id="UP000597444">
    <property type="component" value="Unassembled WGS sequence"/>
</dbReference>
<evidence type="ECO:0000256" key="4">
    <source>
        <dbReference type="ARBA" id="ARBA00022989"/>
    </source>
</evidence>
<name>A0A8J3ITD4_9CHLR</name>
<feature type="transmembrane region" description="Helical" evidence="6">
    <location>
        <begin position="44"/>
        <end position="62"/>
    </location>
</feature>
<dbReference type="EMBL" id="BNJK01000001">
    <property type="protein sequence ID" value="GHO94956.1"/>
    <property type="molecule type" value="Genomic_DNA"/>
</dbReference>
<feature type="transmembrane region" description="Helical" evidence="6">
    <location>
        <begin position="12"/>
        <end position="32"/>
    </location>
</feature>
<dbReference type="GO" id="GO:0006882">
    <property type="term" value="P:intracellular zinc ion homeostasis"/>
    <property type="evidence" value="ECO:0007669"/>
    <property type="project" value="TreeGrafter"/>
</dbReference>
<dbReference type="AlphaFoldDB" id="A0A8J3ITD4"/>
<feature type="domain" description="Cation efflux protein transmembrane" evidence="7">
    <location>
        <begin position="13"/>
        <end position="214"/>
    </location>
</feature>
<dbReference type="GO" id="GO:0015341">
    <property type="term" value="F:zinc efflux antiporter activity"/>
    <property type="evidence" value="ECO:0007669"/>
    <property type="project" value="TreeGrafter"/>
</dbReference>
<protein>
    <submittedName>
        <fullName evidence="8">Cobalt-zinc-cadmium resistance protein</fullName>
    </submittedName>
</protein>
<dbReference type="Gene3D" id="1.20.1510.10">
    <property type="entry name" value="Cation efflux protein transmembrane domain"/>
    <property type="match status" value="1"/>
</dbReference>
<dbReference type="GO" id="GO:0015093">
    <property type="term" value="F:ferrous iron transmembrane transporter activity"/>
    <property type="evidence" value="ECO:0007669"/>
    <property type="project" value="TreeGrafter"/>
</dbReference>
<reference evidence="8" key="1">
    <citation type="submission" date="2020-10" db="EMBL/GenBank/DDBJ databases">
        <title>Taxonomic study of unclassified bacteria belonging to the class Ktedonobacteria.</title>
        <authorList>
            <person name="Yabe S."/>
            <person name="Wang C.M."/>
            <person name="Zheng Y."/>
            <person name="Sakai Y."/>
            <person name="Cavaletti L."/>
            <person name="Monciardini P."/>
            <person name="Donadio S."/>
        </authorList>
    </citation>
    <scope>NUCLEOTIDE SEQUENCE</scope>
    <source>
        <strain evidence="8">ID150040</strain>
    </source>
</reference>
<evidence type="ECO:0000313" key="8">
    <source>
        <dbReference type="EMBL" id="GHO94956.1"/>
    </source>
</evidence>
<dbReference type="PANTHER" id="PTHR43840">
    <property type="entry name" value="MITOCHONDRIAL METAL TRANSPORTER 1-RELATED"/>
    <property type="match status" value="1"/>
</dbReference>
<dbReference type="RefSeq" id="WP_220205662.1">
    <property type="nucleotide sequence ID" value="NZ_BNJK01000001.1"/>
</dbReference>
<dbReference type="InterPro" id="IPR027469">
    <property type="entry name" value="Cation_efflux_TMD_sf"/>
</dbReference>